<evidence type="ECO:0000313" key="2">
    <source>
        <dbReference type="EMBL" id="BFO75864.1"/>
    </source>
</evidence>
<keyword evidence="1" id="KW-1133">Transmembrane helix</keyword>
<keyword evidence="1" id="KW-0472">Membrane</keyword>
<protein>
    <submittedName>
        <fullName evidence="2">Uncharacterized protein</fullName>
    </submittedName>
</protein>
<dbReference type="EMBL" id="AP035787">
    <property type="protein sequence ID" value="BFO75864.1"/>
    <property type="molecule type" value="Genomic_DNA"/>
</dbReference>
<name>A0AB33J221_9BACT</name>
<dbReference type="AlphaFoldDB" id="A0AB33J221"/>
<organism evidence="2">
    <name type="scientific">Prevotella sp. GTC17259</name>
    <dbReference type="NCBI Taxonomy" id="3236795"/>
    <lineage>
        <taxon>Bacteria</taxon>
        <taxon>Pseudomonadati</taxon>
        <taxon>Bacteroidota</taxon>
        <taxon>Bacteroidia</taxon>
        <taxon>Bacteroidales</taxon>
        <taxon>Prevotellaceae</taxon>
        <taxon>Prevotella</taxon>
    </lineage>
</organism>
<sequence length="85" mass="9843">MVVNRLKDRLLLFFLPDIPSKWYSEALWQYRLDRLLGVHRPYRDYLGETANRRTSGMEGCLILLLVVAALVFVGSVAYMLIVRIG</sequence>
<gene>
    <name evidence="2" type="ORF">GTC17259_09140</name>
</gene>
<evidence type="ECO:0000256" key="1">
    <source>
        <dbReference type="SAM" id="Phobius"/>
    </source>
</evidence>
<reference evidence="2" key="1">
    <citation type="submission" date="2024-07" db="EMBL/GenBank/DDBJ databases">
        <title>Complete genome sequence of Prevotella sp. YM-2024 GTC17259.</title>
        <authorList>
            <person name="Hayashi M."/>
            <person name="Muto Y."/>
            <person name="Tanaka K."/>
            <person name="Niwa H."/>
        </authorList>
    </citation>
    <scope>NUCLEOTIDE SEQUENCE</scope>
    <source>
        <strain evidence="2">GTC17259</strain>
    </source>
</reference>
<accession>A0AB33J221</accession>
<proteinExistence type="predicted"/>
<feature type="transmembrane region" description="Helical" evidence="1">
    <location>
        <begin position="61"/>
        <end position="81"/>
    </location>
</feature>
<keyword evidence="1" id="KW-0812">Transmembrane</keyword>